<dbReference type="Pfam" id="PF02321">
    <property type="entry name" value="OEP"/>
    <property type="match status" value="1"/>
</dbReference>
<dbReference type="PANTHER" id="PTHR30203">
    <property type="entry name" value="OUTER MEMBRANE CATION EFFLUX PROTEIN"/>
    <property type="match status" value="1"/>
</dbReference>
<dbReference type="eggNOG" id="COG1538">
    <property type="taxonomic scope" value="Bacteria"/>
</dbReference>
<dbReference type="Proteomes" id="UP000014568">
    <property type="component" value="Unassembled WGS sequence"/>
</dbReference>
<comment type="similarity">
    <text evidence="1">Belongs to the outer membrane factor (OMF) (TC 1.B.17) family.</text>
</comment>
<sequence>MIASYSHLKNGVLLILLLAGLNGCVSPNKPDLPQQVPVNWDVKQSLDGQLVSLRSWWTSFNDPNLDALVNAALNNNLDIAQSNQMLSKVRRLNEQSARHYLPKVAAGVQPVQDAAARENFLHASIDVTWEMSLYGESEYRKHLGDAVVLSAEAREQAVRIVVVANTVENYLRYTYTNQQLALLQRQFALEARLQALVNIRQRAHVATTEELASSKLRVARLEAKRIDLQQIQDQSSRVLALLTAKSRAELSSQLNQTHVVVPTIRLEQIPADLLRTRPDIRQAEADVLQSAAEVGLARAALYPRLILSGSILFSYNLTDNYRRMSGRNTPGFGPIIDIPLWDWGQRRNEKYAKEHKLQAALFGYRKTVLAGISETEEALSSLAYQDKRMQTYNSAAEQQKHLNQMQATLKKVGFSSEYEGLTGQMTLLEIESELAESQFRRAVALVLLYKALGGAPLSVMTSSLATQAEAG</sequence>
<dbReference type="InterPro" id="IPR010131">
    <property type="entry name" value="MdtP/NodT-like"/>
</dbReference>
<evidence type="ECO:0008006" key="4">
    <source>
        <dbReference type="Google" id="ProtNLM"/>
    </source>
</evidence>
<protein>
    <recommendedName>
        <fullName evidence="4">NodT family efflux transporter, outer membrane factor (OMF) lipoprotein</fullName>
    </recommendedName>
</protein>
<dbReference type="Gene3D" id="2.20.200.10">
    <property type="entry name" value="Outer membrane efflux proteins (OEP)"/>
    <property type="match status" value="1"/>
</dbReference>
<reference evidence="2 3" key="1">
    <citation type="submission" date="2013-06" db="EMBL/GenBank/DDBJ databases">
        <title>The Genome Sequence of Acinetobacter rudis CIP 110305.</title>
        <authorList>
            <consortium name="The Broad Institute Genome Sequencing Platform"/>
            <consortium name="The Broad Institute Genome Sequencing Center for Infectious Disease"/>
            <person name="Cerqueira G."/>
            <person name="Feldgarden M."/>
            <person name="Courvalin P."/>
            <person name="Perichon B."/>
            <person name="Grillot-Courvalin C."/>
            <person name="Clermont D."/>
            <person name="Rocha E."/>
            <person name="Yoon E.-J."/>
            <person name="Nemec A."/>
            <person name="Young S.K."/>
            <person name="Zeng Q."/>
            <person name="Gargeya S."/>
            <person name="Fitzgerald M."/>
            <person name="Abouelleil A."/>
            <person name="Alvarado L."/>
            <person name="Berlin A.M."/>
            <person name="Chapman S.B."/>
            <person name="Dewar J."/>
            <person name="Goldberg J."/>
            <person name="Griggs A."/>
            <person name="Gujja S."/>
            <person name="Hansen M."/>
            <person name="Howarth C."/>
            <person name="Imamovic A."/>
            <person name="Larimer J."/>
            <person name="McCowan C."/>
            <person name="Murphy C."/>
            <person name="Pearson M."/>
            <person name="Priest M."/>
            <person name="Roberts A."/>
            <person name="Saif S."/>
            <person name="Shea T."/>
            <person name="Sykes S."/>
            <person name="Wortman J."/>
            <person name="Nusbaum C."/>
            <person name="Birren B."/>
        </authorList>
    </citation>
    <scope>NUCLEOTIDE SEQUENCE [LARGE SCALE GENOMIC DNA]</scope>
    <source>
        <strain evidence="2 3">CIP 110305</strain>
    </source>
</reference>
<dbReference type="Gene3D" id="1.20.1600.10">
    <property type="entry name" value="Outer membrane efflux proteins (OEP)"/>
    <property type="match status" value="1"/>
</dbReference>
<accession>S3N6H5</accession>
<dbReference type="InterPro" id="IPR003423">
    <property type="entry name" value="OMP_efflux"/>
</dbReference>
<name>S3N6H5_9GAMM</name>
<dbReference type="AlphaFoldDB" id="S3N6H5"/>
<dbReference type="GO" id="GO:0015562">
    <property type="term" value="F:efflux transmembrane transporter activity"/>
    <property type="evidence" value="ECO:0007669"/>
    <property type="project" value="InterPro"/>
</dbReference>
<proteinExistence type="inferred from homology"/>
<dbReference type="STRING" id="632955.GCA_000829675_02262"/>
<organism evidence="2 3">
    <name type="scientific">Acinetobacter rudis CIP 110305</name>
    <dbReference type="NCBI Taxonomy" id="421052"/>
    <lineage>
        <taxon>Bacteria</taxon>
        <taxon>Pseudomonadati</taxon>
        <taxon>Pseudomonadota</taxon>
        <taxon>Gammaproteobacteria</taxon>
        <taxon>Moraxellales</taxon>
        <taxon>Moraxellaceae</taxon>
        <taxon>Acinetobacter</taxon>
    </lineage>
</organism>
<evidence type="ECO:0000313" key="3">
    <source>
        <dbReference type="Proteomes" id="UP000014568"/>
    </source>
</evidence>
<dbReference type="PATRIC" id="fig|421052.3.peg.1219"/>
<dbReference type="EMBL" id="ATGI01000013">
    <property type="protein sequence ID" value="EPF75580.1"/>
    <property type="molecule type" value="Genomic_DNA"/>
</dbReference>
<dbReference type="OrthoDB" id="9770517at2"/>
<gene>
    <name evidence="2" type="ORF">F945_01246</name>
</gene>
<dbReference type="SUPFAM" id="SSF56954">
    <property type="entry name" value="Outer membrane efflux proteins (OEP)"/>
    <property type="match status" value="1"/>
</dbReference>
<comment type="caution">
    <text evidence="2">The sequence shown here is derived from an EMBL/GenBank/DDBJ whole genome shotgun (WGS) entry which is preliminary data.</text>
</comment>
<keyword evidence="3" id="KW-1185">Reference proteome</keyword>
<evidence type="ECO:0000256" key="1">
    <source>
        <dbReference type="ARBA" id="ARBA00007613"/>
    </source>
</evidence>
<dbReference type="HOGENOM" id="CLU_012817_13_0_6"/>
<evidence type="ECO:0000313" key="2">
    <source>
        <dbReference type="EMBL" id="EPF75580.1"/>
    </source>
</evidence>